<keyword evidence="3" id="KW-1185">Reference proteome</keyword>
<dbReference type="PANTHER" id="PTHR33710">
    <property type="entry name" value="BNAC02G09200D PROTEIN"/>
    <property type="match status" value="1"/>
</dbReference>
<dbReference type="InterPro" id="IPR026960">
    <property type="entry name" value="RVT-Znf"/>
</dbReference>
<accession>A0A078FNX2</accession>
<evidence type="ECO:0000259" key="1">
    <source>
        <dbReference type="Pfam" id="PF13966"/>
    </source>
</evidence>
<evidence type="ECO:0000313" key="3">
    <source>
        <dbReference type="Proteomes" id="UP000028999"/>
    </source>
</evidence>
<name>A0A078FNX2_BRANA</name>
<dbReference type="PANTHER" id="PTHR33710:SF86">
    <property type="entry name" value="VIRAL MOVEMENT PROTEIN"/>
    <property type="match status" value="1"/>
</dbReference>
<dbReference type="Pfam" id="PF13966">
    <property type="entry name" value="zf-RVT"/>
    <property type="match status" value="1"/>
</dbReference>
<dbReference type="Gramene" id="CDY16145">
    <property type="protein sequence ID" value="CDY16145"/>
    <property type="gene ID" value="GSBRNA2T00090581001"/>
</dbReference>
<dbReference type="EMBL" id="LK032061">
    <property type="protein sequence ID" value="CDY16145.1"/>
    <property type="molecule type" value="Genomic_DNA"/>
</dbReference>
<reference evidence="2 3" key="1">
    <citation type="journal article" date="2014" name="Science">
        <title>Plant genetics. Early allopolyploid evolution in the post-Neolithic Brassica napus oilseed genome.</title>
        <authorList>
            <person name="Chalhoub B."/>
            <person name="Denoeud F."/>
            <person name="Liu S."/>
            <person name="Parkin I.A."/>
            <person name="Tang H."/>
            <person name="Wang X."/>
            <person name="Chiquet J."/>
            <person name="Belcram H."/>
            <person name="Tong C."/>
            <person name="Samans B."/>
            <person name="Correa M."/>
            <person name="Da Silva C."/>
            <person name="Just J."/>
            <person name="Falentin C."/>
            <person name="Koh C.S."/>
            <person name="Le Clainche I."/>
            <person name="Bernard M."/>
            <person name="Bento P."/>
            <person name="Noel B."/>
            <person name="Labadie K."/>
            <person name="Alberti A."/>
            <person name="Charles M."/>
            <person name="Arnaud D."/>
            <person name="Guo H."/>
            <person name="Daviaud C."/>
            <person name="Alamery S."/>
            <person name="Jabbari K."/>
            <person name="Zhao M."/>
            <person name="Edger P.P."/>
            <person name="Chelaifa H."/>
            <person name="Tack D."/>
            <person name="Lassalle G."/>
            <person name="Mestiri I."/>
            <person name="Schnel N."/>
            <person name="Le Paslier M.C."/>
            <person name="Fan G."/>
            <person name="Renault V."/>
            <person name="Bayer P.E."/>
            <person name="Golicz A.A."/>
            <person name="Manoli S."/>
            <person name="Lee T.H."/>
            <person name="Thi V.H."/>
            <person name="Chalabi S."/>
            <person name="Hu Q."/>
            <person name="Fan C."/>
            <person name="Tollenaere R."/>
            <person name="Lu Y."/>
            <person name="Battail C."/>
            <person name="Shen J."/>
            <person name="Sidebottom C.H."/>
            <person name="Wang X."/>
            <person name="Canaguier A."/>
            <person name="Chauveau A."/>
            <person name="Berard A."/>
            <person name="Deniot G."/>
            <person name="Guan M."/>
            <person name="Liu Z."/>
            <person name="Sun F."/>
            <person name="Lim Y.P."/>
            <person name="Lyons E."/>
            <person name="Town C.D."/>
            <person name="Bancroft I."/>
            <person name="Wang X."/>
            <person name="Meng J."/>
            <person name="Ma J."/>
            <person name="Pires J.C."/>
            <person name="King G.J."/>
            <person name="Brunel D."/>
            <person name="Delourme R."/>
            <person name="Renard M."/>
            <person name="Aury J.M."/>
            <person name="Adams K.L."/>
            <person name="Batley J."/>
            <person name="Snowdon R.J."/>
            <person name="Tost J."/>
            <person name="Edwards D."/>
            <person name="Zhou Y."/>
            <person name="Hua W."/>
            <person name="Sharpe A.G."/>
            <person name="Paterson A.H."/>
            <person name="Guan C."/>
            <person name="Wincker P."/>
        </authorList>
    </citation>
    <scope>NUCLEOTIDE SEQUENCE [LARGE SCALE GENOMIC DNA]</scope>
    <source>
        <strain evidence="3">cv. Darmor-bzh</strain>
    </source>
</reference>
<organism evidence="2 3">
    <name type="scientific">Brassica napus</name>
    <name type="common">Rape</name>
    <dbReference type="NCBI Taxonomy" id="3708"/>
    <lineage>
        <taxon>Eukaryota</taxon>
        <taxon>Viridiplantae</taxon>
        <taxon>Streptophyta</taxon>
        <taxon>Embryophyta</taxon>
        <taxon>Tracheophyta</taxon>
        <taxon>Spermatophyta</taxon>
        <taxon>Magnoliopsida</taxon>
        <taxon>eudicotyledons</taxon>
        <taxon>Gunneridae</taxon>
        <taxon>Pentapetalae</taxon>
        <taxon>rosids</taxon>
        <taxon>malvids</taxon>
        <taxon>Brassicales</taxon>
        <taxon>Brassicaceae</taxon>
        <taxon>Brassiceae</taxon>
        <taxon>Brassica</taxon>
    </lineage>
</organism>
<evidence type="ECO:0000313" key="2">
    <source>
        <dbReference type="EMBL" id="CDY16145.1"/>
    </source>
</evidence>
<protein>
    <submittedName>
        <fullName evidence="2">BnaA09g28790D protein</fullName>
    </submittedName>
</protein>
<dbReference type="Proteomes" id="UP000028999">
    <property type="component" value="Unassembled WGS sequence"/>
</dbReference>
<dbReference type="InterPro" id="IPR036691">
    <property type="entry name" value="Endo/exonu/phosph_ase_sf"/>
</dbReference>
<dbReference type="AlphaFoldDB" id="A0A078FNX2"/>
<dbReference type="PaxDb" id="3708-A0A078FNX2"/>
<gene>
    <name evidence="2" type="primary">BnaA09g28790D</name>
    <name evidence="2" type="ORF">GSBRNA2T00090581001</name>
</gene>
<dbReference type="STRING" id="3708.A0A078FNX2"/>
<sequence length="588" mass="66682">MLLTKKKYRPPFALSFRASRRLICSAKRAALAKKKIKSISLVDLPDIGVAGLSEVVVHASPVTDEVSPKVLSSVEEYRPVEEDEQDNPFILVKNRKSTIPRGWNYFGNYAEAASGRIVIVWDPSVLLVIYDATAQSVTCGVSILSENINLTVTFIYGFNLVEERRSMWNSLVDLQASSPVSSHPWADAQLYEAQAKGVPYTWRNSQDVSPISTRIDHAFINQPWSSLFPDWYAEFLDPCQSDHAPCLFRMPSVRRQVIKPFKFFYHVIDHPDYAGIVREAWNSDLITGTNQFKLVRSLKLLKRPLRSLNRRHFSGISDRVKEQKEKVDILQRALLTSPNSATAQEEHAERDKLNVLLKAEEKFYRQRSRVRWADVGDRNTPFYHRTVSTHATRNHIHYLKDADDRVLYSAEEIKSHAADYFQGILGTTDLPFSSVSPDILASGGFGSSFSSRVTWEAIRTPSPLVQWYSVVWFKEEIPRCSFISWTAFLGRLPTRDRLISWGLSVSPGCALCSLADESIEHFCSPLPAAPWTSCLPGSDCAQASQPKPFFRVVDRAMRDRLLSLSRPSSSAPHPSLLELYFWFLSPFS</sequence>
<dbReference type="SUPFAM" id="SSF56219">
    <property type="entry name" value="DNase I-like"/>
    <property type="match status" value="1"/>
</dbReference>
<feature type="domain" description="Reverse transcriptase zinc-binding" evidence="1">
    <location>
        <begin position="449"/>
        <end position="522"/>
    </location>
</feature>
<proteinExistence type="predicted"/>